<name>A0A1U9ZYN5_9ACTN</name>
<dbReference type="CDD" id="cd00198">
    <property type="entry name" value="vWFA"/>
    <property type="match status" value="1"/>
</dbReference>
<evidence type="ECO:0000259" key="5">
    <source>
        <dbReference type="PROSITE" id="PS50234"/>
    </source>
</evidence>
<dbReference type="InterPro" id="IPR008922">
    <property type="entry name" value="Di-copper_centre_dom_sf"/>
</dbReference>
<evidence type="ECO:0000313" key="6">
    <source>
        <dbReference type="EMBL" id="AQZ63063.1"/>
    </source>
</evidence>
<dbReference type="RefSeq" id="WP_186405040.1">
    <property type="nucleotide sequence ID" value="NZ_CP017717.1"/>
</dbReference>
<dbReference type="Pfam" id="PF13519">
    <property type="entry name" value="VWA_2"/>
    <property type="match status" value="1"/>
</dbReference>
<dbReference type="PRINTS" id="PR00092">
    <property type="entry name" value="TYROSINASE"/>
</dbReference>
<dbReference type="KEGG" id="noa:BKM31_17760"/>
<evidence type="ECO:0000256" key="2">
    <source>
        <dbReference type="ARBA" id="ARBA00009928"/>
    </source>
</evidence>
<comment type="similarity">
    <text evidence="2">Belongs to the tyrosinase family.</text>
</comment>
<comment type="cofactor">
    <cofactor evidence="1">
        <name>Cu(2+)</name>
        <dbReference type="ChEBI" id="CHEBI:29036"/>
    </cofactor>
</comment>
<dbReference type="GO" id="GO:0016491">
    <property type="term" value="F:oxidoreductase activity"/>
    <property type="evidence" value="ECO:0007669"/>
    <property type="project" value="InterPro"/>
</dbReference>
<evidence type="ECO:0000256" key="1">
    <source>
        <dbReference type="ARBA" id="ARBA00001973"/>
    </source>
</evidence>
<organism evidence="6 7">
    <name type="scientific">[Actinomadura] parvosata subsp. kistnae</name>
    <dbReference type="NCBI Taxonomy" id="1909395"/>
    <lineage>
        <taxon>Bacteria</taxon>
        <taxon>Bacillati</taxon>
        <taxon>Actinomycetota</taxon>
        <taxon>Actinomycetes</taxon>
        <taxon>Streptosporangiales</taxon>
        <taxon>Streptosporangiaceae</taxon>
        <taxon>Nonomuraea</taxon>
    </lineage>
</organism>
<evidence type="ECO:0000256" key="3">
    <source>
        <dbReference type="ARBA" id="ARBA00022723"/>
    </source>
</evidence>
<dbReference type="Gene3D" id="1.10.1280.10">
    <property type="entry name" value="Di-copper center containing domain from catechol oxidase"/>
    <property type="match status" value="1"/>
</dbReference>
<dbReference type="Proteomes" id="UP000190797">
    <property type="component" value="Chromosome"/>
</dbReference>
<dbReference type="PANTHER" id="PTHR11474:SF126">
    <property type="entry name" value="TYROSINASE-LIKE PROTEIN TYR-1-RELATED"/>
    <property type="match status" value="1"/>
</dbReference>
<evidence type="ECO:0000256" key="4">
    <source>
        <dbReference type="ARBA" id="ARBA00023008"/>
    </source>
</evidence>
<dbReference type="EMBL" id="CP017717">
    <property type="protein sequence ID" value="AQZ63063.1"/>
    <property type="molecule type" value="Genomic_DNA"/>
</dbReference>
<dbReference type="InterPro" id="IPR002035">
    <property type="entry name" value="VWF_A"/>
</dbReference>
<dbReference type="PROSITE" id="PS50234">
    <property type="entry name" value="VWFA"/>
    <property type="match status" value="1"/>
</dbReference>
<proteinExistence type="inferred from homology"/>
<evidence type="ECO:0000313" key="7">
    <source>
        <dbReference type="Proteomes" id="UP000190797"/>
    </source>
</evidence>
<keyword evidence="3" id="KW-0479">Metal-binding</keyword>
<dbReference type="SMART" id="SM00327">
    <property type="entry name" value="VWA"/>
    <property type="match status" value="1"/>
</dbReference>
<protein>
    <recommendedName>
        <fullName evidence="5">VWFA domain-containing protein</fullName>
    </recommendedName>
</protein>
<dbReference type="GO" id="GO:0046872">
    <property type="term" value="F:metal ion binding"/>
    <property type="evidence" value="ECO:0007669"/>
    <property type="project" value="UniProtKB-KW"/>
</dbReference>
<sequence>MRRNVAHLSQAERDAFVAAVRKADLLSYADGVSYWDKQDQIHQGTHNHNGPSFIPWHRELCNRFERLLQQVDPGVALHYWDWTQDPRAADDGNGGTVDLTTDNFFGTAGGLLQGVLAALHNGDQVQGSRDDTGNPADPPPAIKRFCDPGAPGVDSDAMILASGDALPQAQQWPAFRTALESSHNTAHGFFGPGSNIFDPHKSFEDPFVFLLHSNVDRLFAMWQTQPGREWRLDQAQVYGSETNSSGPRGILHNLQPWDGTVEFGSPIPPWTSGSTDIEIKNCRHPSVVTPPCYDSLPVSVTQIAPTAGLPLRFLDVAEGEQTARALRLRIRGCRQVTCQAAVKGDPAFTVLQSSVVTPDPQAYESHDVFVWVLFQPGLAGSSASGTLEVNVTETGDAFSIPIEANVIAKPTVASSMVLDRSGSMDAPSGVAGLKRIEVLRNSAPLFVHLLGDDDAVGVIQFDTDAAEAMPVEVAGGTIGGAGRTGALAAIAAHVTNPNGLTSIGDGLELAAAQLGKVSGFSSQATVVFTDGFETAAKFVADVAPLITSRVFAVGLGTAEQLNPVALGELVNSSGGYLLLTGQAGADDQIRLQKYYAQIIAGMTNSAIIVDPDGFVPIGGTAVEPYPLTEADSRSDVIVLTPYARALKVALEAPDRTRIDDTNGAELAATSHHQVLRLALPAPVMPGPVGGEWKAHLSIDPDELKRIISELEERGNREEINRIRTHGLPYTLAVQARSAIRMDVVVRQSSRLPGGDAQIRVSLAEAGIPLAHTVSVHAEISGPAAKPYVLPLPEVADGEFGEKLPTPVAGLYRVHLRAAGTSLRGEPFTREELRTIPVWNRVDDRIIVGDGHA</sequence>
<reference evidence="7" key="1">
    <citation type="journal article" date="2017" name="Med. Chem. Commun.">
        <title>Nonomuraea sp. ATCC 55076 harbours the largest actinomycete chromosome to date and the kistamicin biosynthetic gene cluster.</title>
        <authorList>
            <person name="Nazari B."/>
            <person name="Forneris C.C."/>
            <person name="Gibson M.I."/>
            <person name="Moon K."/>
            <person name="Schramma K.R."/>
            <person name="Seyedsayamdost M.R."/>
        </authorList>
    </citation>
    <scope>NUCLEOTIDE SEQUENCE [LARGE SCALE GENOMIC DNA]</scope>
    <source>
        <strain evidence="7">ATCC 55076</strain>
    </source>
</reference>
<keyword evidence="4" id="KW-0186">Copper</keyword>
<dbReference type="SUPFAM" id="SSF53300">
    <property type="entry name" value="vWA-like"/>
    <property type="match status" value="1"/>
</dbReference>
<dbReference type="InterPro" id="IPR036465">
    <property type="entry name" value="vWFA_dom_sf"/>
</dbReference>
<dbReference type="Gene3D" id="3.40.50.410">
    <property type="entry name" value="von Willebrand factor, type A domain"/>
    <property type="match status" value="1"/>
</dbReference>
<dbReference type="STRING" id="1909395.BKM31_17760"/>
<dbReference type="InterPro" id="IPR002227">
    <property type="entry name" value="Tyrosinase_Cu-bd"/>
</dbReference>
<dbReference type="AlphaFoldDB" id="A0A1U9ZYN5"/>
<dbReference type="InterPro" id="IPR050316">
    <property type="entry name" value="Tyrosinase/Hemocyanin"/>
</dbReference>
<dbReference type="PANTHER" id="PTHR11474">
    <property type="entry name" value="TYROSINASE FAMILY MEMBER"/>
    <property type="match status" value="1"/>
</dbReference>
<dbReference type="SUPFAM" id="SSF48056">
    <property type="entry name" value="Di-copper centre-containing domain"/>
    <property type="match status" value="1"/>
</dbReference>
<dbReference type="Pfam" id="PF00264">
    <property type="entry name" value="Tyrosinase"/>
    <property type="match status" value="1"/>
</dbReference>
<accession>A0A1U9ZYN5</accession>
<gene>
    <name evidence="6" type="ORF">BKM31_17760</name>
</gene>
<feature type="domain" description="VWFA" evidence="5">
    <location>
        <begin position="413"/>
        <end position="598"/>
    </location>
</feature>
<keyword evidence="7" id="KW-1185">Reference proteome</keyword>